<dbReference type="Proteomes" id="UP000014500">
    <property type="component" value="Unassembled WGS sequence"/>
</dbReference>
<dbReference type="GO" id="GO:0022857">
    <property type="term" value="F:transmembrane transporter activity"/>
    <property type="evidence" value="ECO:0007669"/>
    <property type="project" value="InterPro"/>
</dbReference>
<feature type="transmembrane region" description="Helical" evidence="5">
    <location>
        <begin position="114"/>
        <end position="134"/>
    </location>
</feature>
<organism evidence="6 7">
    <name type="scientific">Strigamia maritima</name>
    <name type="common">European centipede</name>
    <name type="synonym">Geophilus maritimus</name>
    <dbReference type="NCBI Taxonomy" id="126957"/>
    <lineage>
        <taxon>Eukaryota</taxon>
        <taxon>Metazoa</taxon>
        <taxon>Ecdysozoa</taxon>
        <taxon>Arthropoda</taxon>
        <taxon>Myriapoda</taxon>
        <taxon>Chilopoda</taxon>
        <taxon>Pleurostigmophora</taxon>
        <taxon>Geophilomorpha</taxon>
        <taxon>Linotaeniidae</taxon>
        <taxon>Strigamia</taxon>
    </lineage>
</organism>
<evidence type="ECO:0000313" key="6">
    <source>
        <dbReference type="EnsemblMetazoa" id="SMAR011431-PA"/>
    </source>
</evidence>
<dbReference type="AlphaFoldDB" id="T1JCC1"/>
<keyword evidence="4 5" id="KW-0472">Membrane</keyword>
<dbReference type="eggNOG" id="KOG0255">
    <property type="taxonomic scope" value="Eukaryota"/>
</dbReference>
<dbReference type="EnsemblMetazoa" id="SMAR011431-RA">
    <property type="protein sequence ID" value="SMAR011431-PA"/>
    <property type="gene ID" value="SMAR011431"/>
</dbReference>
<keyword evidence="3 5" id="KW-1133">Transmembrane helix</keyword>
<protein>
    <recommendedName>
        <fullName evidence="8">Major facilitator superfamily (MFS) profile domain-containing protein</fullName>
    </recommendedName>
</protein>
<dbReference type="STRING" id="126957.T1JCC1"/>
<dbReference type="InterPro" id="IPR036259">
    <property type="entry name" value="MFS_trans_sf"/>
</dbReference>
<evidence type="ECO:0000256" key="5">
    <source>
        <dbReference type="SAM" id="Phobius"/>
    </source>
</evidence>
<name>T1JCC1_STRMM</name>
<keyword evidence="7" id="KW-1185">Reference proteome</keyword>
<dbReference type="Pfam" id="PF00083">
    <property type="entry name" value="Sugar_tr"/>
    <property type="match status" value="1"/>
</dbReference>
<feature type="transmembrane region" description="Helical" evidence="5">
    <location>
        <begin position="261"/>
        <end position="281"/>
    </location>
</feature>
<evidence type="ECO:0000313" key="7">
    <source>
        <dbReference type="Proteomes" id="UP000014500"/>
    </source>
</evidence>
<accession>T1JCC1</accession>
<evidence type="ECO:0000256" key="3">
    <source>
        <dbReference type="ARBA" id="ARBA00022989"/>
    </source>
</evidence>
<dbReference type="SUPFAM" id="SSF103473">
    <property type="entry name" value="MFS general substrate transporter"/>
    <property type="match status" value="2"/>
</dbReference>
<evidence type="ECO:0000256" key="4">
    <source>
        <dbReference type="ARBA" id="ARBA00023136"/>
    </source>
</evidence>
<sequence length="335" mass="37894">MCCLFVVDKNWKEKRGSCAIVSATTILFLSLLKLWSTMERDPRAVPDVNNKQEICAGVISILKRRKIHIRRVYFELELGLFVEMTEMYSASQLHGRCGCLIFGFVSDKFGRRRAIRAFITQAIFCISSISASFAPEYYTFILGRNRNSWLITKNTFYEALQVLHECAINKSYHPTIKFVVATVYYGLVLNSLMGVNPYLVVFLGDISILGKFFISIAFAILYLYTAELFPTVIRNNAVSYGVMTGRVGPISVPYIGLYCEILPLILLGIMSTVAGFVALLLPETKNAPLVENVSEIQRANTKLDANKKENSVELMQRNLIRDVNDLMSGWHMCEK</sequence>
<dbReference type="GO" id="GO:0016020">
    <property type="term" value="C:membrane"/>
    <property type="evidence" value="ECO:0007669"/>
    <property type="project" value="UniProtKB-SubCell"/>
</dbReference>
<dbReference type="PANTHER" id="PTHR24064">
    <property type="entry name" value="SOLUTE CARRIER FAMILY 22 MEMBER"/>
    <property type="match status" value="1"/>
</dbReference>
<reference evidence="7" key="1">
    <citation type="submission" date="2011-05" db="EMBL/GenBank/DDBJ databases">
        <authorList>
            <person name="Richards S.R."/>
            <person name="Qu J."/>
            <person name="Jiang H."/>
            <person name="Jhangiani S.N."/>
            <person name="Agravi P."/>
            <person name="Goodspeed R."/>
            <person name="Gross S."/>
            <person name="Mandapat C."/>
            <person name="Jackson L."/>
            <person name="Mathew T."/>
            <person name="Pu L."/>
            <person name="Thornton R."/>
            <person name="Saada N."/>
            <person name="Wilczek-Boney K.B."/>
            <person name="Lee S."/>
            <person name="Kovar C."/>
            <person name="Wu Y."/>
            <person name="Scherer S.E."/>
            <person name="Worley K.C."/>
            <person name="Muzny D.M."/>
            <person name="Gibbs R."/>
        </authorList>
    </citation>
    <scope>NUCLEOTIDE SEQUENCE</scope>
    <source>
        <strain evidence="7">Brora</strain>
    </source>
</reference>
<dbReference type="InterPro" id="IPR005828">
    <property type="entry name" value="MFS_sugar_transport-like"/>
</dbReference>
<dbReference type="Gene3D" id="1.20.1250.20">
    <property type="entry name" value="MFS general substrate transporter like domains"/>
    <property type="match status" value="2"/>
</dbReference>
<evidence type="ECO:0008006" key="8">
    <source>
        <dbReference type="Google" id="ProtNLM"/>
    </source>
</evidence>
<evidence type="ECO:0000256" key="2">
    <source>
        <dbReference type="ARBA" id="ARBA00022692"/>
    </source>
</evidence>
<evidence type="ECO:0000256" key="1">
    <source>
        <dbReference type="ARBA" id="ARBA00004141"/>
    </source>
</evidence>
<keyword evidence="2 5" id="KW-0812">Transmembrane</keyword>
<proteinExistence type="predicted"/>
<reference evidence="6" key="2">
    <citation type="submission" date="2015-02" db="UniProtKB">
        <authorList>
            <consortium name="EnsemblMetazoa"/>
        </authorList>
    </citation>
    <scope>IDENTIFICATION</scope>
</reference>
<dbReference type="PhylomeDB" id="T1JCC1"/>
<dbReference type="HOGENOM" id="CLU_829822_0_0_1"/>
<comment type="subcellular location">
    <subcellularLocation>
        <location evidence="1">Membrane</location>
        <topology evidence="1">Multi-pass membrane protein</topology>
    </subcellularLocation>
</comment>
<feature type="transmembrane region" description="Helical" evidence="5">
    <location>
        <begin position="198"/>
        <end position="225"/>
    </location>
</feature>
<dbReference type="EMBL" id="JH432064">
    <property type="status" value="NOT_ANNOTATED_CDS"/>
    <property type="molecule type" value="Genomic_DNA"/>
</dbReference>